<dbReference type="GO" id="GO:1902201">
    <property type="term" value="P:negative regulation of bacterial-type flagellum-dependent cell motility"/>
    <property type="evidence" value="ECO:0007669"/>
    <property type="project" value="TreeGrafter"/>
</dbReference>
<dbReference type="InterPro" id="IPR050469">
    <property type="entry name" value="Diguanylate_Cyclase"/>
</dbReference>
<evidence type="ECO:0000256" key="1">
    <source>
        <dbReference type="PROSITE-ProRule" id="PRU00169"/>
    </source>
</evidence>
<dbReference type="PANTHER" id="PTHR45138">
    <property type="entry name" value="REGULATORY COMPONENTS OF SENSORY TRANSDUCTION SYSTEM"/>
    <property type="match status" value="1"/>
</dbReference>
<dbReference type="CDD" id="cd01949">
    <property type="entry name" value="GGDEF"/>
    <property type="match status" value="1"/>
</dbReference>
<dbReference type="FunFam" id="3.30.70.270:FF:000001">
    <property type="entry name" value="Diguanylate cyclase domain protein"/>
    <property type="match status" value="1"/>
</dbReference>
<protein>
    <submittedName>
        <fullName evidence="4">Diguanylate cyclase response regulator</fullName>
    </submittedName>
</protein>
<dbReference type="EMBL" id="BNAS01000006">
    <property type="protein sequence ID" value="GHH77019.1"/>
    <property type="molecule type" value="Genomic_DNA"/>
</dbReference>
<name>A0A919KYN6_9MICO</name>
<keyword evidence="5" id="KW-1185">Reference proteome</keyword>
<evidence type="ECO:0000313" key="5">
    <source>
        <dbReference type="Proteomes" id="UP000627369"/>
    </source>
</evidence>
<evidence type="ECO:0000313" key="4">
    <source>
        <dbReference type="EMBL" id="GHH77019.1"/>
    </source>
</evidence>
<evidence type="ECO:0000259" key="3">
    <source>
        <dbReference type="PROSITE" id="PS50887"/>
    </source>
</evidence>
<dbReference type="CDD" id="cd17574">
    <property type="entry name" value="REC_OmpR"/>
    <property type="match status" value="1"/>
</dbReference>
<dbReference type="InterPro" id="IPR029787">
    <property type="entry name" value="Nucleotide_cyclase"/>
</dbReference>
<dbReference type="GO" id="GO:0043709">
    <property type="term" value="P:cell adhesion involved in single-species biofilm formation"/>
    <property type="evidence" value="ECO:0007669"/>
    <property type="project" value="TreeGrafter"/>
</dbReference>
<dbReference type="PROSITE" id="PS50887">
    <property type="entry name" value="GGDEF"/>
    <property type="match status" value="1"/>
</dbReference>
<dbReference type="Proteomes" id="UP000627369">
    <property type="component" value="Unassembled WGS sequence"/>
</dbReference>
<dbReference type="Gene3D" id="3.40.50.2300">
    <property type="match status" value="1"/>
</dbReference>
<sequence>MSATTVLIADDSLVIRAVVRDGLETEGYRVVEAVDGLDAVEQCRADPPDVVLLDVEMPGLDGYQVLTELKGDSELRDIPVVFLTSRSTMDDVVSGLRGGAHDYLKKPFEGAELLARVAAASHVKKLQDELQERNAALEELSRIDSLTGLYNRRFLDEELARRHSDSLRHGYPLSVVLLDVDHFKLVNDTYGHSAGDQVLRAFAGRLRRELRAGDVGGRWGGEEFLLILPHTELDGAFTVAERIRSATAAEPVAADGQSITVTVSGGCALGPFGSSEAMVKLADARLYQAKLAGRNQIATAASAGLRAP</sequence>
<evidence type="ECO:0000259" key="2">
    <source>
        <dbReference type="PROSITE" id="PS50110"/>
    </source>
</evidence>
<dbReference type="NCBIfam" id="TIGR00254">
    <property type="entry name" value="GGDEF"/>
    <property type="match status" value="1"/>
</dbReference>
<dbReference type="Pfam" id="PF00072">
    <property type="entry name" value="Response_reg"/>
    <property type="match status" value="1"/>
</dbReference>
<dbReference type="GO" id="GO:0052621">
    <property type="term" value="F:diguanylate cyclase activity"/>
    <property type="evidence" value="ECO:0007669"/>
    <property type="project" value="TreeGrafter"/>
</dbReference>
<keyword evidence="1" id="KW-0597">Phosphoprotein</keyword>
<gene>
    <name evidence="4" type="ORF">GCM10017772_36900</name>
</gene>
<dbReference type="InterPro" id="IPR000160">
    <property type="entry name" value="GGDEF_dom"/>
</dbReference>
<feature type="modified residue" description="4-aspartylphosphate" evidence="1">
    <location>
        <position position="54"/>
    </location>
</feature>
<dbReference type="PROSITE" id="PS50110">
    <property type="entry name" value="RESPONSE_REGULATORY"/>
    <property type="match status" value="1"/>
</dbReference>
<proteinExistence type="predicted"/>
<dbReference type="AlphaFoldDB" id="A0A919KYN6"/>
<dbReference type="SUPFAM" id="SSF55073">
    <property type="entry name" value="Nucleotide cyclase"/>
    <property type="match status" value="1"/>
</dbReference>
<feature type="domain" description="GGDEF" evidence="3">
    <location>
        <begin position="171"/>
        <end position="302"/>
    </location>
</feature>
<dbReference type="InterPro" id="IPR011006">
    <property type="entry name" value="CheY-like_superfamily"/>
</dbReference>
<dbReference type="PANTHER" id="PTHR45138:SF9">
    <property type="entry name" value="DIGUANYLATE CYCLASE DGCM-RELATED"/>
    <property type="match status" value="1"/>
</dbReference>
<dbReference type="SMART" id="SM00267">
    <property type="entry name" value="GGDEF"/>
    <property type="match status" value="1"/>
</dbReference>
<dbReference type="Gene3D" id="3.30.70.270">
    <property type="match status" value="1"/>
</dbReference>
<comment type="caution">
    <text evidence="4">The sequence shown here is derived from an EMBL/GenBank/DDBJ whole genome shotgun (WGS) entry which is preliminary data.</text>
</comment>
<reference evidence="4" key="1">
    <citation type="journal article" date="2014" name="Int. J. Syst. Evol. Microbiol.">
        <title>Complete genome sequence of Corynebacterium casei LMG S-19264T (=DSM 44701T), isolated from a smear-ripened cheese.</title>
        <authorList>
            <consortium name="US DOE Joint Genome Institute (JGI-PGF)"/>
            <person name="Walter F."/>
            <person name="Albersmeier A."/>
            <person name="Kalinowski J."/>
            <person name="Ruckert C."/>
        </authorList>
    </citation>
    <scope>NUCLEOTIDE SEQUENCE</scope>
    <source>
        <strain evidence="4">CGMCC 4.7398</strain>
    </source>
</reference>
<feature type="domain" description="Response regulatory" evidence="2">
    <location>
        <begin position="5"/>
        <end position="121"/>
    </location>
</feature>
<dbReference type="RefSeq" id="WP_189670767.1">
    <property type="nucleotide sequence ID" value="NZ_BNAS01000006.1"/>
</dbReference>
<dbReference type="SUPFAM" id="SSF52172">
    <property type="entry name" value="CheY-like"/>
    <property type="match status" value="1"/>
</dbReference>
<reference evidence="4" key="2">
    <citation type="submission" date="2020-09" db="EMBL/GenBank/DDBJ databases">
        <authorList>
            <person name="Sun Q."/>
            <person name="Zhou Y."/>
        </authorList>
    </citation>
    <scope>NUCLEOTIDE SEQUENCE</scope>
    <source>
        <strain evidence="4">CGMCC 4.7398</strain>
    </source>
</reference>
<dbReference type="GO" id="GO:0000160">
    <property type="term" value="P:phosphorelay signal transduction system"/>
    <property type="evidence" value="ECO:0007669"/>
    <property type="project" value="InterPro"/>
</dbReference>
<dbReference type="GO" id="GO:0005886">
    <property type="term" value="C:plasma membrane"/>
    <property type="evidence" value="ECO:0007669"/>
    <property type="project" value="TreeGrafter"/>
</dbReference>
<organism evidence="4 5">
    <name type="scientific">Promicromonospora soli</name>
    <dbReference type="NCBI Taxonomy" id="2035533"/>
    <lineage>
        <taxon>Bacteria</taxon>
        <taxon>Bacillati</taxon>
        <taxon>Actinomycetota</taxon>
        <taxon>Actinomycetes</taxon>
        <taxon>Micrococcales</taxon>
        <taxon>Promicromonosporaceae</taxon>
        <taxon>Promicromonospora</taxon>
    </lineage>
</organism>
<accession>A0A919KYN6</accession>
<dbReference type="InterPro" id="IPR001789">
    <property type="entry name" value="Sig_transdc_resp-reg_receiver"/>
</dbReference>
<dbReference type="SMART" id="SM00448">
    <property type="entry name" value="REC"/>
    <property type="match status" value="1"/>
</dbReference>
<dbReference type="Pfam" id="PF00990">
    <property type="entry name" value="GGDEF"/>
    <property type="match status" value="1"/>
</dbReference>
<dbReference type="InterPro" id="IPR043128">
    <property type="entry name" value="Rev_trsase/Diguanyl_cyclase"/>
</dbReference>